<geneLocation type="plasmid" evidence="3">
    <name>pSM42_Rh02_Rh04</name>
</geneLocation>
<geneLocation type="plasmid" evidence="2">
    <name>pSM92_Rh04</name>
</geneLocation>
<feature type="compositionally biased region" description="Polar residues" evidence="1">
    <location>
        <begin position="42"/>
        <end position="52"/>
    </location>
</feature>
<evidence type="ECO:0000256" key="1">
    <source>
        <dbReference type="SAM" id="MobiDB-lite"/>
    </source>
</evidence>
<protein>
    <submittedName>
        <fullName evidence="3">Uncharacterized protein</fullName>
    </submittedName>
</protein>
<sequence>MHSRCGSRCTARASLGQTMIELVRTMIGVDPQRSWEGVGQTAGMTSRISLPNRSAGPMVKTEGSPSHFGKGRWNPN</sequence>
<accession>A0AAE8TRN9</accession>
<evidence type="ECO:0000313" key="4">
    <source>
        <dbReference type="Proteomes" id="UP000291892"/>
    </source>
</evidence>
<proteinExistence type="predicted"/>
<name>A0AAE8TRN9_9HYPH</name>
<feature type="region of interest" description="Disordered" evidence="1">
    <location>
        <begin position="37"/>
        <end position="76"/>
    </location>
</feature>
<comment type="caution">
    <text evidence="3">The sequence shown here is derived from an EMBL/GenBank/DDBJ whole genome shotgun (WGS) entry which is preliminary data.</text>
</comment>
<dbReference type="Proteomes" id="UP000291892">
    <property type="component" value="Unassembled WGS sequence"/>
</dbReference>
<evidence type="ECO:0000313" key="2">
    <source>
        <dbReference type="EMBL" id="TBC03218.1"/>
    </source>
</evidence>
<dbReference type="EMBL" id="SIMR01000005">
    <property type="protein sequence ID" value="TBC03218.1"/>
    <property type="molecule type" value="Genomic_DNA"/>
</dbReference>
<gene>
    <name evidence="3" type="ORF">ELG94_30475</name>
    <name evidence="2" type="ORF">ELH40_35125</name>
</gene>
<dbReference type="Proteomes" id="UP000294215">
    <property type="component" value="Unassembled WGS sequence"/>
</dbReference>
<dbReference type="EMBL" id="SIKX01000003">
    <property type="protein sequence ID" value="TBF05050.1"/>
    <property type="molecule type" value="Genomic_DNA"/>
</dbReference>
<reference evidence="4 5" key="1">
    <citation type="submission" date="2019-02" db="EMBL/GenBank/DDBJ databases">
        <title>The genomic architecture of introgression among sibling species of bacteria.</title>
        <authorList>
            <person name="Cavassim M.I.A."/>
            <person name="Moeskjaer S."/>
            <person name="Moslemi C."/>
            <person name="Fields B."/>
            <person name="Bachmann A."/>
            <person name="Vilhjalmsson B."/>
            <person name="Schierup M.H."/>
            <person name="Young J.P.W."/>
            <person name="Andersen S.U."/>
        </authorList>
    </citation>
    <scope>NUCLEOTIDE SEQUENCE [LARGE SCALE GENOMIC DNA]</scope>
    <source>
        <strain evidence="3 4">SM42</strain>
        <strain evidence="2 5">SM92</strain>
        <plasmid evidence="3">pSM42_Rh02_Rh04</plasmid>
        <plasmid evidence="2">pSM92_Rh04</plasmid>
    </source>
</reference>
<dbReference type="AlphaFoldDB" id="A0AAE8TRN9"/>
<evidence type="ECO:0000313" key="5">
    <source>
        <dbReference type="Proteomes" id="UP000294215"/>
    </source>
</evidence>
<organism evidence="3 4">
    <name type="scientific">Rhizobium ruizarguesonis</name>
    <dbReference type="NCBI Taxonomy" id="2081791"/>
    <lineage>
        <taxon>Bacteria</taxon>
        <taxon>Pseudomonadati</taxon>
        <taxon>Pseudomonadota</taxon>
        <taxon>Alphaproteobacteria</taxon>
        <taxon>Hyphomicrobiales</taxon>
        <taxon>Rhizobiaceae</taxon>
        <taxon>Rhizobium/Agrobacterium group</taxon>
        <taxon>Rhizobium</taxon>
    </lineage>
</organism>
<keyword evidence="3" id="KW-0614">Plasmid</keyword>
<evidence type="ECO:0000313" key="3">
    <source>
        <dbReference type="EMBL" id="TBF05050.1"/>
    </source>
</evidence>